<feature type="region of interest" description="Disordered" evidence="10">
    <location>
        <begin position="280"/>
        <end position="328"/>
    </location>
</feature>
<gene>
    <name evidence="13" type="ORF">RDWZM_008779</name>
</gene>
<dbReference type="EMBL" id="JAPWDV010000003">
    <property type="protein sequence ID" value="KAJ6217622.1"/>
    <property type="molecule type" value="Genomic_DNA"/>
</dbReference>
<dbReference type="GO" id="GO:0004930">
    <property type="term" value="F:G protein-coupled receptor activity"/>
    <property type="evidence" value="ECO:0007669"/>
    <property type="project" value="UniProtKB-KW"/>
</dbReference>
<dbReference type="GO" id="GO:0005886">
    <property type="term" value="C:plasma membrane"/>
    <property type="evidence" value="ECO:0007669"/>
    <property type="project" value="TreeGrafter"/>
</dbReference>
<keyword evidence="3 9" id="KW-0812">Transmembrane</keyword>
<dbReference type="SMART" id="SM01381">
    <property type="entry name" value="7TM_GPCR_Srsx"/>
    <property type="match status" value="1"/>
</dbReference>
<keyword evidence="7 9" id="KW-0675">Receptor</keyword>
<dbReference type="OMA" id="NHCFGAN"/>
<evidence type="ECO:0000313" key="13">
    <source>
        <dbReference type="EMBL" id="KAJ6217622.1"/>
    </source>
</evidence>
<keyword evidence="6 11" id="KW-0472">Membrane</keyword>
<evidence type="ECO:0000256" key="2">
    <source>
        <dbReference type="ARBA" id="ARBA00010663"/>
    </source>
</evidence>
<dbReference type="SUPFAM" id="SSF81321">
    <property type="entry name" value="Family A G protein-coupled receptor-like"/>
    <property type="match status" value="1"/>
</dbReference>
<feature type="region of interest" description="Disordered" evidence="10">
    <location>
        <begin position="487"/>
        <end position="518"/>
    </location>
</feature>
<evidence type="ECO:0000256" key="6">
    <source>
        <dbReference type="ARBA" id="ARBA00023136"/>
    </source>
</evidence>
<dbReference type="PROSITE" id="PS50262">
    <property type="entry name" value="G_PROTEIN_RECEP_F1_2"/>
    <property type="match status" value="1"/>
</dbReference>
<comment type="subcellular location">
    <subcellularLocation>
        <location evidence="1">Membrane</location>
        <topology evidence="1">Multi-pass membrane protein</topology>
    </subcellularLocation>
</comment>
<keyword evidence="5 9" id="KW-0297">G-protein coupled receptor</keyword>
<dbReference type="InterPro" id="IPR000276">
    <property type="entry name" value="GPCR_Rhodpsn"/>
</dbReference>
<dbReference type="PROSITE" id="PS00237">
    <property type="entry name" value="G_PROTEIN_RECEP_F1_1"/>
    <property type="match status" value="1"/>
</dbReference>
<feature type="transmembrane region" description="Helical" evidence="11">
    <location>
        <begin position="382"/>
        <end position="401"/>
    </location>
</feature>
<name>A0A9Q0M532_BLOTA</name>
<feature type="transmembrane region" description="Helical" evidence="11">
    <location>
        <begin position="234"/>
        <end position="253"/>
    </location>
</feature>
<feature type="transmembrane region" description="Helical" evidence="11">
    <location>
        <begin position="176"/>
        <end position="198"/>
    </location>
</feature>
<feature type="transmembrane region" description="Helical" evidence="11">
    <location>
        <begin position="134"/>
        <end position="156"/>
    </location>
</feature>
<dbReference type="PANTHER" id="PTHR45695">
    <property type="entry name" value="LEUCOKININ RECEPTOR-RELATED"/>
    <property type="match status" value="1"/>
</dbReference>
<dbReference type="Gene3D" id="1.20.1070.10">
    <property type="entry name" value="Rhodopsin 7-helix transmembrane proteins"/>
    <property type="match status" value="1"/>
</dbReference>
<keyword evidence="8 9" id="KW-0807">Transducer</keyword>
<evidence type="ECO:0000256" key="11">
    <source>
        <dbReference type="SAM" id="Phobius"/>
    </source>
</evidence>
<evidence type="ECO:0000256" key="7">
    <source>
        <dbReference type="ARBA" id="ARBA00023170"/>
    </source>
</evidence>
<dbReference type="InterPro" id="IPR017452">
    <property type="entry name" value="GPCR_Rhodpsn_7TM"/>
</dbReference>
<keyword evidence="4 11" id="KW-1133">Transmembrane helix</keyword>
<dbReference type="Pfam" id="PF00001">
    <property type="entry name" value="7tm_1"/>
    <property type="match status" value="1"/>
</dbReference>
<comment type="similarity">
    <text evidence="2 9">Belongs to the G-protein coupled receptor 1 family.</text>
</comment>
<dbReference type="PANTHER" id="PTHR45695:SF15">
    <property type="entry name" value="OPSIN RH2"/>
    <property type="match status" value="1"/>
</dbReference>
<evidence type="ECO:0000256" key="4">
    <source>
        <dbReference type="ARBA" id="ARBA00022989"/>
    </source>
</evidence>
<evidence type="ECO:0000256" key="10">
    <source>
        <dbReference type="SAM" id="MobiDB-lite"/>
    </source>
</evidence>
<feature type="transmembrane region" description="Helical" evidence="11">
    <location>
        <begin position="93"/>
        <end position="114"/>
    </location>
</feature>
<dbReference type="AlphaFoldDB" id="A0A9Q0M532"/>
<feature type="compositionally biased region" description="Low complexity" evidence="10">
    <location>
        <begin position="292"/>
        <end position="320"/>
    </location>
</feature>
<sequence length="518" mass="58772">MDDAIRTSANPLEDIASNGLLWSTSQPTDGNERSNSSMPTTTFYYKDELLWMHTEIILMALFYGFAFILGAIGNGLIIYIVAHYARMRTLCNVFLASLATADLLLVCVCIPVKLVQLLTYTWTLGDLTCKLLHYIQNVSAFCSVLTLTTMSIERYYAILHPMECRTTFSMHHIQKIICLIWILSLIMSIPAFYLYVLVPIGDPALHMNHFYWCVKISNHWDGNTDGWIRVTYEVYMMCTILFIPTLIMTYTYCRICTHLWSIVHRRTAIRYGNGTTVNESIKTSKNGPKNGSETCKSTASVSSSSGSGSNSSGVITSSTTKLHQQRTMEEDNQTVKQVIKMLVAVVLLFVICWSPLLIINLLKGFLIIPQINEGLLKAAVPIAYLLAYLNSVVNPFIYGFMSKNFRLYFKQVLNQCWSATCTRNGVGSAGPINRPIYNNHHHLNHQNHGSNKSDQQMKQQRTSAIIVRMNQFDLNQNQTQSNLFKQDSREQVNEINNRKPSDPRTEEVSIADFEEQIN</sequence>
<dbReference type="Proteomes" id="UP001142055">
    <property type="component" value="Chromosome 3"/>
</dbReference>
<feature type="region of interest" description="Disordered" evidence="10">
    <location>
        <begin position="437"/>
        <end position="460"/>
    </location>
</feature>
<evidence type="ECO:0000256" key="1">
    <source>
        <dbReference type="ARBA" id="ARBA00004141"/>
    </source>
</evidence>
<evidence type="ECO:0000313" key="14">
    <source>
        <dbReference type="Proteomes" id="UP001142055"/>
    </source>
</evidence>
<reference evidence="13" key="1">
    <citation type="submission" date="2022-12" db="EMBL/GenBank/DDBJ databases">
        <title>Genome assemblies of Blomia tropicalis.</title>
        <authorList>
            <person name="Cui Y."/>
        </authorList>
    </citation>
    <scope>NUCLEOTIDE SEQUENCE</scope>
    <source>
        <tissue evidence="13">Adult mites</tissue>
    </source>
</reference>
<feature type="domain" description="G-protein coupled receptors family 1 profile" evidence="12">
    <location>
        <begin position="73"/>
        <end position="398"/>
    </location>
</feature>
<feature type="compositionally biased region" description="Polar residues" evidence="10">
    <location>
        <begin position="280"/>
        <end position="291"/>
    </location>
</feature>
<evidence type="ECO:0000256" key="3">
    <source>
        <dbReference type="ARBA" id="ARBA00022692"/>
    </source>
</evidence>
<organism evidence="13 14">
    <name type="scientific">Blomia tropicalis</name>
    <name type="common">Mite</name>
    <dbReference type="NCBI Taxonomy" id="40697"/>
    <lineage>
        <taxon>Eukaryota</taxon>
        <taxon>Metazoa</taxon>
        <taxon>Ecdysozoa</taxon>
        <taxon>Arthropoda</taxon>
        <taxon>Chelicerata</taxon>
        <taxon>Arachnida</taxon>
        <taxon>Acari</taxon>
        <taxon>Acariformes</taxon>
        <taxon>Sarcoptiformes</taxon>
        <taxon>Astigmata</taxon>
        <taxon>Glycyphagoidea</taxon>
        <taxon>Echimyopodidae</taxon>
        <taxon>Blomia</taxon>
    </lineage>
</organism>
<protein>
    <recommendedName>
        <fullName evidence="12">G-protein coupled receptors family 1 profile domain-containing protein</fullName>
    </recommendedName>
</protein>
<accession>A0A9Q0M532</accession>
<proteinExistence type="inferred from homology"/>
<dbReference type="PRINTS" id="PR00237">
    <property type="entry name" value="GPCRRHODOPSN"/>
</dbReference>
<evidence type="ECO:0000256" key="5">
    <source>
        <dbReference type="ARBA" id="ARBA00023040"/>
    </source>
</evidence>
<evidence type="ECO:0000259" key="12">
    <source>
        <dbReference type="PROSITE" id="PS50262"/>
    </source>
</evidence>
<evidence type="ECO:0000256" key="9">
    <source>
        <dbReference type="RuleBase" id="RU000688"/>
    </source>
</evidence>
<keyword evidence="14" id="KW-1185">Reference proteome</keyword>
<feature type="transmembrane region" description="Helical" evidence="11">
    <location>
        <begin position="56"/>
        <end position="81"/>
    </location>
</feature>
<feature type="compositionally biased region" description="Basic and acidic residues" evidence="10">
    <location>
        <begin position="487"/>
        <end position="507"/>
    </location>
</feature>
<comment type="caution">
    <text evidence="13">The sequence shown here is derived from an EMBL/GenBank/DDBJ whole genome shotgun (WGS) entry which is preliminary data.</text>
</comment>
<evidence type="ECO:0000256" key="8">
    <source>
        <dbReference type="ARBA" id="ARBA00023224"/>
    </source>
</evidence>
<feature type="transmembrane region" description="Helical" evidence="11">
    <location>
        <begin position="341"/>
        <end position="362"/>
    </location>
</feature>